<reference evidence="1" key="1">
    <citation type="submission" date="2021-04" db="EMBL/GenBank/DDBJ databases">
        <authorList>
            <person name="Hartkoorn R.C."/>
            <person name="Beaudoing E."/>
            <person name="Hot D."/>
        </authorList>
    </citation>
    <scope>NUCLEOTIDE SEQUENCE</scope>
    <source>
        <strain evidence="1">NRRL B-16292</strain>
    </source>
</reference>
<reference evidence="1" key="2">
    <citation type="submission" date="2022-09" db="EMBL/GenBank/DDBJ databases">
        <title>Biosynthetic gene clusters of Dactylosporangioum fulvum.</title>
        <authorList>
            <person name="Caradec T."/>
        </authorList>
    </citation>
    <scope>NUCLEOTIDE SEQUENCE</scope>
    <source>
        <strain evidence="1">NRRL B-16292</strain>
    </source>
</reference>
<protein>
    <submittedName>
        <fullName evidence="1">Uncharacterized protein</fullName>
    </submittedName>
</protein>
<dbReference type="EMBL" id="CP073720">
    <property type="protein sequence ID" value="UWP81370.1"/>
    <property type="molecule type" value="Genomic_DNA"/>
</dbReference>
<evidence type="ECO:0000313" key="1">
    <source>
        <dbReference type="EMBL" id="UWP81370.1"/>
    </source>
</evidence>
<proteinExistence type="predicted"/>
<keyword evidence="2" id="KW-1185">Reference proteome</keyword>
<evidence type="ECO:0000313" key="2">
    <source>
        <dbReference type="Proteomes" id="UP001059617"/>
    </source>
</evidence>
<name>A0ABY5VUV0_9ACTN</name>
<dbReference type="Proteomes" id="UP001059617">
    <property type="component" value="Chromosome"/>
</dbReference>
<organism evidence="1 2">
    <name type="scientific">Dactylosporangium fulvum</name>
    <dbReference type="NCBI Taxonomy" id="53359"/>
    <lineage>
        <taxon>Bacteria</taxon>
        <taxon>Bacillati</taxon>
        <taxon>Actinomycetota</taxon>
        <taxon>Actinomycetes</taxon>
        <taxon>Micromonosporales</taxon>
        <taxon>Micromonosporaceae</taxon>
        <taxon>Dactylosporangium</taxon>
    </lineage>
</organism>
<sequence>MIAPMPVTGSLPYITLLYLRLVVGDRRAQHVERHHSGAIEVGIHGLRWNDHGRFVVGKADLGELAHGTFHDVVRTVPLAQDTVRESAGR</sequence>
<accession>A0ABY5VUV0</accession>
<dbReference type="RefSeq" id="WP_259859134.1">
    <property type="nucleotide sequence ID" value="NZ_BAAAST010000002.1"/>
</dbReference>
<gene>
    <name evidence="1" type="ORF">Dfulv_40640</name>
</gene>